<feature type="domain" description="Outer membrane protein beta-barrel" evidence="3">
    <location>
        <begin position="7"/>
        <end position="286"/>
    </location>
</feature>
<evidence type="ECO:0000256" key="1">
    <source>
        <dbReference type="ARBA" id="ARBA00022729"/>
    </source>
</evidence>
<keyword evidence="1 2" id="KW-0732">Signal</keyword>
<evidence type="ECO:0000256" key="2">
    <source>
        <dbReference type="SAM" id="SignalP"/>
    </source>
</evidence>
<dbReference type="InterPro" id="IPR011250">
    <property type="entry name" value="OMP/PagP_B-barrel"/>
</dbReference>
<name>A0A940DEN2_9PROT</name>
<dbReference type="SUPFAM" id="SSF56925">
    <property type="entry name" value="OMPA-like"/>
    <property type="match status" value="1"/>
</dbReference>
<dbReference type="Proteomes" id="UP000721442">
    <property type="component" value="Unassembled WGS sequence"/>
</dbReference>
<feature type="signal peptide" evidence="2">
    <location>
        <begin position="1"/>
        <end position="20"/>
    </location>
</feature>
<evidence type="ECO:0000313" key="4">
    <source>
        <dbReference type="EMBL" id="MBO8407094.1"/>
    </source>
</evidence>
<dbReference type="InterPro" id="IPR027385">
    <property type="entry name" value="Beta-barrel_OMP"/>
</dbReference>
<sequence>MKKKIALFMAAAMFAPSAFAAEITPYVGLGLVIDKASTSARRVGFDPSKINPSDPMGSMTDAIIVNGGGNMDFDMAFAGEITAGVKYGNVRAEVEVAVRSASEDDYDIFNGNLPVPGSVFDQAAGPLGNINVPLELENSISVRHNSYLVNMYYDFELANSNWTPYIGAGVGFGVYHQKAVVDIDIDEEMLMANVIAAITDKGMGGMIGTILPEIQKGLAGTLAQIEGERTVADDTLYRFEWQVGLGAVYNFNEDWAMDIGYRFNSSTVGGEFVYAHEVKLGARYSF</sequence>
<reference evidence="4" key="1">
    <citation type="submission" date="2020-10" db="EMBL/GenBank/DDBJ databases">
        <authorList>
            <person name="Gilroy R."/>
        </authorList>
    </citation>
    <scope>NUCLEOTIDE SEQUENCE</scope>
    <source>
        <strain evidence="4">B1-16210</strain>
    </source>
</reference>
<feature type="chain" id="PRO_5036992118" evidence="2">
    <location>
        <begin position="21"/>
        <end position="286"/>
    </location>
</feature>
<reference evidence="4" key="2">
    <citation type="journal article" date="2021" name="PeerJ">
        <title>Extensive microbial diversity within the chicken gut microbiome revealed by metagenomics and culture.</title>
        <authorList>
            <person name="Gilroy R."/>
            <person name="Ravi A."/>
            <person name="Getino M."/>
            <person name="Pursley I."/>
            <person name="Horton D.L."/>
            <person name="Alikhan N.F."/>
            <person name="Baker D."/>
            <person name="Gharbi K."/>
            <person name="Hall N."/>
            <person name="Watson M."/>
            <person name="Adriaenssens E.M."/>
            <person name="Foster-Nyarko E."/>
            <person name="Jarju S."/>
            <person name="Secka A."/>
            <person name="Antonio M."/>
            <person name="Oren A."/>
            <person name="Chaudhuri R.R."/>
            <person name="La Ragione R."/>
            <person name="Hildebrand F."/>
            <person name="Pallen M.J."/>
        </authorList>
    </citation>
    <scope>NUCLEOTIDE SEQUENCE</scope>
    <source>
        <strain evidence="4">B1-16210</strain>
    </source>
</reference>
<organism evidence="4 5">
    <name type="scientific">Candidatus Enterousia excrementavium</name>
    <dbReference type="NCBI Taxonomy" id="2840789"/>
    <lineage>
        <taxon>Bacteria</taxon>
        <taxon>Pseudomonadati</taxon>
        <taxon>Pseudomonadota</taxon>
        <taxon>Alphaproteobacteria</taxon>
        <taxon>Candidatus Enterousia</taxon>
    </lineage>
</organism>
<dbReference type="Gene3D" id="2.40.160.20">
    <property type="match status" value="1"/>
</dbReference>
<gene>
    <name evidence="4" type="ORF">IAC77_01375</name>
</gene>
<evidence type="ECO:0000313" key="5">
    <source>
        <dbReference type="Proteomes" id="UP000721442"/>
    </source>
</evidence>
<evidence type="ECO:0000259" key="3">
    <source>
        <dbReference type="Pfam" id="PF13505"/>
    </source>
</evidence>
<proteinExistence type="predicted"/>
<dbReference type="EMBL" id="JADINE010000022">
    <property type="protein sequence ID" value="MBO8407094.1"/>
    <property type="molecule type" value="Genomic_DNA"/>
</dbReference>
<dbReference type="AlphaFoldDB" id="A0A940DEN2"/>
<accession>A0A940DEN2</accession>
<comment type="caution">
    <text evidence="4">The sequence shown here is derived from an EMBL/GenBank/DDBJ whole genome shotgun (WGS) entry which is preliminary data.</text>
</comment>
<protein>
    <submittedName>
        <fullName evidence="4">Outer membrane beta-barrel protein</fullName>
    </submittedName>
</protein>
<dbReference type="Pfam" id="PF13505">
    <property type="entry name" value="OMP_b-brl"/>
    <property type="match status" value="1"/>
</dbReference>